<evidence type="ECO:0000259" key="2">
    <source>
        <dbReference type="Pfam" id="PF04717"/>
    </source>
</evidence>
<feature type="region of interest" description="Disordered" evidence="1">
    <location>
        <begin position="261"/>
        <end position="283"/>
    </location>
</feature>
<protein>
    <submittedName>
        <fullName evidence="3">VgrG-related protein</fullName>
    </submittedName>
</protein>
<organism evidence="3 4">
    <name type="scientific">Almyronema epifaneia S1</name>
    <dbReference type="NCBI Taxonomy" id="2991925"/>
    <lineage>
        <taxon>Bacteria</taxon>
        <taxon>Bacillati</taxon>
        <taxon>Cyanobacteriota</taxon>
        <taxon>Cyanophyceae</taxon>
        <taxon>Nodosilineales</taxon>
        <taxon>Nodosilineaceae</taxon>
        <taxon>Almyronema</taxon>
        <taxon>Almyronema epifaneia</taxon>
    </lineage>
</organism>
<dbReference type="InterPro" id="IPR037026">
    <property type="entry name" value="Vgr_OB-fold_dom_sf"/>
</dbReference>
<dbReference type="Pfam" id="PF05954">
    <property type="entry name" value="Phage_GPD"/>
    <property type="match status" value="1"/>
</dbReference>
<accession>A0ABW6IEV1</accession>
<sequence length="619" mass="68295">MPVTYIPEVKLEIDGQLVERSLLEDVLQVSVDQSLHLPSMFTLVIKNSYFSGQSEEDPWQHERLFQIGKTVKIGFISSTTESSEFENATEDWVLEGEITGIESHFTSGSQAPIVVRGYDISHRLHRGRYNRSFQNMTDTDIVNKIVGEVGIPTGTIDQTQGPFGYSDVNESNGYTFQHNQTNMEFMRQLATRNGFELFVQAGKLNFRKPKVDASLELKWLRNLHSFRVRITSAEQVSGVEVRGWDYSTKQPIISSKNKGQVLTQNQYGEGRQTSTSFKGKPPTPKMVLVNQPVSVSKQADLLAQAICDELASEFVHADAEAEGNPAICPGKTIKLSDLGKYSGEYYVTEACHTFQERTYLTEFSIRGLRSGDLFTLLSGGNQAPHQGPLVGIVTDNKDPQNWGRVRVKFPTLTEEHASYWARVVGAGAGANRGFDCLPEINDEVLVAFENGDIHRPYVIGGVWNGRDKPRESVIDTVHDGKVRLRTFTTRTGHQLQFVEEDKGSKKAGVYLETTGGHQAFFNDSDKQIEVKSNGGHRISLDDANKKITMSSTGTIEITAPTKITLTVGSSSIELSQTGVQIKGAMTNLQATTSASVKGINVNVEATGPLVVKGLPIKLN</sequence>
<name>A0ABW6IEV1_9CYAN</name>
<comment type="caution">
    <text evidence="3">The sequence shown here is derived from an EMBL/GenBank/DDBJ whole genome shotgun (WGS) entry which is preliminary data.</text>
</comment>
<dbReference type="InterPro" id="IPR006531">
    <property type="entry name" value="Gp5/Vgr_OB"/>
</dbReference>
<dbReference type="InterPro" id="IPR047702">
    <property type="entry name" value="VgrG-rel"/>
</dbReference>
<reference evidence="3 4" key="1">
    <citation type="submission" date="2024-10" db="EMBL/GenBank/DDBJ databases">
        <authorList>
            <person name="Ratan Roy A."/>
            <person name="Morales Sandoval P.H."/>
            <person name="De Los Santos Villalobos S."/>
            <person name="Chakraborty S."/>
            <person name="Mukherjee J."/>
        </authorList>
    </citation>
    <scope>NUCLEOTIDE SEQUENCE [LARGE SCALE GENOMIC DNA]</scope>
    <source>
        <strain evidence="3 4">S1</strain>
    </source>
</reference>
<feature type="compositionally biased region" description="Polar residues" evidence="1">
    <location>
        <begin position="261"/>
        <end position="277"/>
    </location>
</feature>
<dbReference type="SUPFAM" id="SSF69255">
    <property type="entry name" value="gp5 N-terminal domain-like"/>
    <property type="match status" value="1"/>
</dbReference>
<feature type="domain" description="Gp5/Type VI secretion system Vgr protein OB-fold" evidence="2">
    <location>
        <begin position="390"/>
        <end position="463"/>
    </location>
</feature>
<dbReference type="Gene3D" id="3.55.50.10">
    <property type="entry name" value="Baseplate protein-like domains"/>
    <property type="match status" value="1"/>
</dbReference>
<proteinExistence type="predicted"/>
<evidence type="ECO:0000313" key="4">
    <source>
        <dbReference type="Proteomes" id="UP001600165"/>
    </source>
</evidence>
<keyword evidence="4" id="KW-1185">Reference proteome</keyword>
<dbReference type="Gene3D" id="2.40.50.230">
    <property type="entry name" value="Gp5 N-terminal domain"/>
    <property type="match status" value="1"/>
</dbReference>
<gene>
    <name evidence="3" type="ORF">ACFVKH_07680</name>
</gene>
<dbReference type="RefSeq" id="WP_377963629.1">
    <property type="nucleotide sequence ID" value="NZ_JBHZOL010000055.1"/>
</dbReference>
<dbReference type="SUPFAM" id="SSF69279">
    <property type="entry name" value="Phage tail proteins"/>
    <property type="match status" value="1"/>
</dbReference>
<dbReference type="SUPFAM" id="SSF69349">
    <property type="entry name" value="Phage fibre proteins"/>
    <property type="match status" value="1"/>
</dbReference>
<dbReference type="EMBL" id="JBHZOL010000055">
    <property type="protein sequence ID" value="MFE4106150.1"/>
    <property type="molecule type" value="Genomic_DNA"/>
</dbReference>
<dbReference type="NCBIfam" id="NF033848">
    <property type="entry name" value="VgrG_rel"/>
    <property type="match status" value="1"/>
</dbReference>
<dbReference type="Pfam" id="PF04717">
    <property type="entry name" value="Phage_base_V"/>
    <property type="match status" value="1"/>
</dbReference>
<evidence type="ECO:0000256" key="1">
    <source>
        <dbReference type="SAM" id="MobiDB-lite"/>
    </source>
</evidence>
<dbReference type="Proteomes" id="UP001600165">
    <property type="component" value="Unassembled WGS sequence"/>
</dbReference>
<evidence type="ECO:0000313" key="3">
    <source>
        <dbReference type="EMBL" id="MFE4106150.1"/>
    </source>
</evidence>